<accession>A0A6L8W4Q2</accession>
<comment type="subunit">
    <text evidence="6">This enzyme consists of two polypeptide chains, which are synthesized in precursor form from a single polypeptide.</text>
</comment>
<dbReference type="EC" id="2.3.2.2" evidence="6"/>
<name>A0A6L8W4Q2_9PROT</name>
<sequence length="529" mass="56162">MRNFYNAGRSVTYGLTGAVATSNTQASQAALSILKSGGNAMDAAIAACAVQCVVDPMQTGIGGDCFSLVAMGGGSQIEGLNGSGKAPMALTADYLLSNGQDKMDPTNIHSVTIPGAIDAWTRLHEKYGSMEFADILKPAIDYAENGFVVTQRTSVDWARAVEKLLKNKSATEIFLNNGKPPAAGTVWRLPKLAATLKAVAKNGRDAFYKGDIAAQMTESLKAAGGLHEVEDFAATGADFVTPIHTEYQGHRVHQIPPNGQGITALIMLNILKRFDLEGLDPNGAQRLHLEAEAARLAYLARNKYVADPTKSDVPIEMLLSDEFADHLCGYIEVGKAGDPTGANALERHRDTVYITVVDKDRNAVSFINSLFQDFGSGIACSKTGVIFQNRGYGFVVDPNHPNCIAPGKRPMHTIIPGMVTKDGKAALSYGVMGGGYQPVGHAHVLTNIWNYGMDVQEAIDCPRAFYNAGVLEVEEGVPAPVRAELTAMGYQLADTSMPLGGAQFIAIDPDTGVLSGGSESRKDGCALAY</sequence>
<evidence type="ECO:0000313" key="7">
    <source>
        <dbReference type="EMBL" id="MZR30008.1"/>
    </source>
</evidence>
<comment type="catalytic activity">
    <reaction evidence="3 6">
        <text>an N-terminal (5-L-glutamyl)-[peptide] + an alpha-amino acid = 5-L-glutamyl amino acid + an N-terminal L-alpha-aminoacyl-[peptide]</text>
        <dbReference type="Rhea" id="RHEA:23904"/>
        <dbReference type="Rhea" id="RHEA-COMP:9780"/>
        <dbReference type="Rhea" id="RHEA-COMP:9795"/>
        <dbReference type="ChEBI" id="CHEBI:77644"/>
        <dbReference type="ChEBI" id="CHEBI:78597"/>
        <dbReference type="ChEBI" id="CHEBI:78599"/>
        <dbReference type="ChEBI" id="CHEBI:78608"/>
        <dbReference type="EC" id="2.3.2.2"/>
    </reaction>
</comment>
<dbReference type="PRINTS" id="PR01210">
    <property type="entry name" value="GGTRANSPTASE"/>
</dbReference>
<evidence type="ECO:0000256" key="5">
    <source>
        <dbReference type="PIRSR" id="PIRSR600101-2"/>
    </source>
</evidence>
<comment type="caution">
    <text evidence="7">The sequence shown here is derived from an EMBL/GenBank/DDBJ whole genome shotgun (WGS) entry which is preliminary data.</text>
</comment>
<keyword evidence="6" id="KW-0865">Zymogen</keyword>
<evidence type="ECO:0000256" key="3">
    <source>
        <dbReference type="ARBA" id="ARBA00047417"/>
    </source>
</evidence>
<dbReference type="InterPro" id="IPR029055">
    <property type="entry name" value="Ntn_hydrolases_N"/>
</dbReference>
<dbReference type="Proteomes" id="UP000476030">
    <property type="component" value="Unassembled WGS sequence"/>
</dbReference>
<keyword evidence="6 7" id="KW-0808">Transferase</keyword>
<dbReference type="InterPro" id="IPR043138">
    <property type="entry name" value="GGT_lsub"/>
</dbReference>
<dbReference type="EC" id="3.4.19.13" evidence="6"/>
<evidence type="ECO:0000256" key="4">
    <source>
        <dbReference type="PIRSR" id="PIRSR600101-1"/>
    </source>
</evidence>
<proteinExistence type="inferred from homology"/>
<comment type="pathway">
    <text evidence="6">Sulfur metabolism; glutathione metabolism.</text>
</comment>
<reference evidence="7 8" key="1">
    <citation type="submission" date="2019-12" db="EMBL/GenBank/DDBJ databases">
        <title>Snethiella sp. nov. sp. isolated from sea sand.</title>
        <authorList>
            <person name="Kim J."/>
            <person name="Jeong S.E."/>
            <person name="Jung H.S."/>
            <person name="Jeon C.O."/>
        </authorList>
    </citation>
    <scope>NUCLEOTIDE SEQUENCE [LARGE SCALE GENOMIC DNA]</scope>
    <source>
        <strain evidence="7 8">DP05</strain>
    </source>
</reference>
<dbReference type="PANTHER" id="PTHR43881">
    <property type="entry name" value="GAMMA-GLUTAMYLTRANSPEPTIDASE (AFU_ORTHOLOGUE AFUA_4G13580)"/>
    <property type="match status" value="1"/>
</dbReference>
<evidence type="ECO:0000313" key="8">
    <source>
        <dbReference type="Proteomes" id="UP000476030"/>
    </source>
</evidence>
<dbReference type="InterPro" id="IPR043137">
    <property type="entry name" value="GGT_ssub_C"/>
</dbReference>
<keyword evidence="8" id="KW-1185">Reference proteome</keyword>
<organism evidence="7 8">
    <name type="scientific">Sneathiella litorea</name>
    <dbReference type="NCBI Taxonomy" id="2606216"/>
    <lineage>
        <taxon>Bacteria</taxon>
        <taxon>Pseudomonadati</taxon>
        <taxon>Pseudomonadota</taxon>
        <taxon>Alphaproteobacteria</taxon>
        <taxon>Sneathiellales</taxon>
        <taxon>Sneathiellaceae</taxon>
        <taxon>Sneathiella</taxon>
    </lineage>
</organism>
<dbReference type="NCBIfam" id="TIGR00066">
    <property type="entry name" value="g_glut_trans"/>
    <property type="match status" value="1"/>
</dbReference>
<gene>
    <name evidence="7" type="primary">ggt</name>
    <name evidence="7" type="ORF">GQE98_05090</name>
</gene>
<evidence type="ECO:0000256" key="1">
    <source>
        <dbReference type="ARBA" id="ARBA00001049"/>
    </source>
</evidence>
<feature type="binding site" evidence="5">
    <location>
        <position position="434"/>
    </location>
    <ligand>
        <name>L-glutamate</name>
        <dbReference type="ChEBI" id="CHEBI:29985"/>
    </ligand>
</feature>
<keyword evidence="6" id="KW-0378">Hydrolase</keyword>
<dbReference type="UniPathway" id="UPA00204"/>
<dbReference type="InterPro" id="IPR052896">
    <property type="entry name" value="GGT-like_enzyme"/>
</dbReference>
<evidence type="ECO:0000256" key="6">
    <source>
        <dbReference type="RuleBase" id="RU368036"/>
    </source>
</evidence>
<keyword evidence="6" id="KW-0317">Glutathione biosynthesis</keyword>
<dbReference type="Gene3D" id="3.60.20.40">
    <property type="match status" value="1"/>
</dbReference>
<comment type="similarity">
    <text evidence="6">Belongs to the gamma-glutamyltransferase family.</text>
</comment>
<dbReference type="GO" id="GO:0006750">
    <property type="term" value="P:glutathione biosynthetic process"/>
    <property type="evidence" value="ECO:0007669"/>
    <property type="project" value="UniProtKB-KW"/>
</dbReference>
<dbReference type="PANTHER" id="PTHR43881:SF1">
    <property type="entry name" value="GAMMA-GLUTAMYLTRANSPEPTIDASE (AFU_ORTHOLOGUE AFUA_4G13580)"/>
    <property type="match status" value="1"/>
</dbReference>
<dbReference type="Pfam" id="PF01019">
    <property type="entry name" value="G_glu_transpept"/>
    <property type="match status" value="1"/>
</dbReference>
<dbReference type="GO" id="GO:0103068">
    <property type="term" value="F:leukotriene C4 gamma-glutamyl transferase activity"/>
    <property type="evidence" value="ECO:0007669"/>
    <property type="project" value="UniProtKB-EC"/>
</dbReference>
<feature type="active site" description="Nucleophile" evidence="4">
    <location>
        <position position="351"/>
    </location>
</feature>
<evidence type="ECO:0000256" key="2">
    <source>
        <dbReference type="ARBA" id="ARBA00001089"/>
    </source>
</evidence>
<keyword evidence="6 7" id="KW-0012">Acyltransferase</keyword>
<dbReference type="AlphaFoldDB" id="A0A6L8W4Q2"/>
<comment type="catalytic activity">
    <reaction evidence="1 6">
        <text>an S-substituted glutathione + H2O = an S-substituted L-cysteinylglycine + L-glutamate</text>
        <dbReference type="Rhea" id="RHEA:59468"/>
        <dbReference type="ChEBI" id="CHEBI:15377"/>
        <dbReference type="ChEBI" id="CHEBI:29985"/>
        <dbReference type="ChEBI" id="CHEBI:90779"/>
        <dbReference type="ChEBI" id="CHEBI:143103"/>
        <dbReference type="EC" id="3.4.19.13"/>
    </reaction>
</comment>
<dbReference type="InterPro" id="IPR000101">
    <property type="entry name" value="GGT_peptidase"/>
</dbReference>
<comment type="catalytic activity">
    <reaction evidence="2 6">
        <text>glutathione + H2O = L-cysteinylglycine + L-glutamate</text>
        <dbReference type="Rhea" id="RHEA:28807"/>
        <dbReference type="ChEBI" id="CHEBI:15377"/>
        <dbReference type="ChEBI" id="CHEBI:29985"/>
        <dbReference type="ChEBI" id="CHEBI:57925"/>
        <dbReference type="ChEBI" id="CHEBI:61694"/>
        <dbReference type="EC" id="3.4.19.13"/>
    </reaction>
</comment>
<dbReference type="EMBL" id="WTUW01000001">
    <property type="protein sequence ID" value="MZR30008.1"/>
    <property type="molecule type" value="Genomic_DNA"/>
</dbReference>
<comment type="PTM">
    <text evidence="6">Cleaved by autocatalysis into a large and a small subunit.</text>
</comment>
<dbReference type="RefSeq" id="WP_161314547.1">
    <property type="nucleotide sequence ID" value="NZ_WTUW01000001.1"/>
</dbReference>
<protein>
    <recommendedName>
        <fullName evidence="6">Glutathione hydrolase proenzyme</fullName>
        <ecNumber evidence="6">2.3.2.2</ecNumber>
        <ecNumber evidence="6">3.4.19.13</ecNumber>
    </recommendedName>
    <component>
        <recommendedName>
            <fullName evidence="6">Glutathione hydrolase large chain</fullName>
        </recommendedName>
    </component>
    <component>
        <recommendedName>
            <fullName evidence="6">Glutathione hydrolase small chain</fullName>
        </recommendedName>
    </component>
</protein>
<dbReference type="SUPFAM" id="SSF56235">
    <property type="entry name" value="N-terminal nucleophile aminohydrolases (Ntn hydrolases)"/>
    <property type="match status" value="1"/>
</dbReference>
<dbReference type="GO" id="GO:0036374">
    <property type="term" value="F:glutathione hydrolase activity"/>
    <property type="evidence" value="ECO:0007669"/>
    <property type="project" value="UniProtKB-UniRule"/>
</dbReference>
<dbReference type="GO" id="GO:0006751">
    <property type="term" value="P:glutathione catabolic process"/>
    <property type="evidence" value="ECO:0007669"/>
    <property type="project" value="UniProtKB-UniRule"/>
</dbReference>
<dbReference type="Gene3D" id="1.10.246.130">
    <property type="match status" value="1"/>
</dbReference>